<evidence type="ECO:0008006" key="4">
    <source>
        <dbReference type="Google" id="ProtNLM"/>
    </source>
</evidence>
<keyword evidence="1" id="KW-0812">Transmembrane</keyword>
<accession>A0ABP3TM54</accession>
<name>A0ABP3TM54_9GAMM</name>
<organism evidence="2 3">
    <name type="scientific">Dokdonella soli</name>
    <dbReference type="NCBI Taxonomy" id="529810"/>
    <lineage>
        <taxon>Bacteria</taxon>
        <taxon>Pseudomonadati</taxon>
        <taxon>Pseudomonadota</taxon>
        <taxon>Gammaproteobacteria</taxon>
        <taxon>Lysobacterales</taxon>
        <taxon>Rhodanobacteraceae</taxon>
        <taxon>Dokdonella</taxon>
    </lineage>
</organism>
<sequence>MSRQMSRYVAAVGWPAAAYVLSTIVAALLTKHMQPGWPRMLAAALPLPAIMWLAHAELMRLRRCDELRQRIELEAMTIAFALSFCLILMLALLDLFGAIHVTIFAAAMLMTLCLLGAHWWVRARYRYGCPPRDGENAP</sequence>
<keyword evidence="3" id="KW-1185">Reference proteome</keyword>
<evidence type="ECO:0000313" key="2">
    <source>
        <dbReference type="EMBL" id="GAA0712208.1"/>
    </source>
</evidence>
<evidence type="ECO:0000313" key="3">
    <source>
        <dbReference type="Proteomes" id="UP001501523"/>
    </source>
</evidence>
<comment type="caution">
    <text evidence="2">The sequence shown here is derived from an EMBL/GenBank/DDBJ whole genome shotgun (WGS) entry which is preliminary data.</text>
</comment>
<protein>
    <recommendedName>
        <fullName evidence="4">DUF3147 family protein</fullName>
    </recommendedName>
</protein>
<proteinExistence type="predicted"/>
<evidence type="ECO:0000256" key="1">
    <source>
        <dbReference type="SAM" id="Phobius"/>
    </source>
</evidence>
<feature type="transmembrane region" description="Helical" evidence="1">
    <location>
        <begin position="99"/>
        <end position="121"/>
    </location>
</feature>
<keyword evidence="1" id="KW-0472">Membrane</keyword>
<dbReference type="EMBL" id="BAAAEU010000006">
    <property type="protein sequence ID" value="GAA0712208.1"/>
    <property type="molecule type" value="Genomic_DNA"/>
</dbReference>
<keyword evidence="1" id="KW-1133">Transmembrane helix</keyword>
<gene>
    <name evidence="2" type="ORF">GCM10009105_14600</name>
</gene>
<reference evidence="3" key="1">
    <citation type="journal article" date="2019" name="Int. J. Syst. Evol. Microbiol.">
        <title>The Global Catalogue of Microorganisms (GCM) 10K type strain sequencing project: providing services to taxonomists for standard genome sequencing and annotation.</title>
        <authorList>
            <consortium name="The Broad Institute Genomics Platform"/>
            <consortium name="The Broad Institute Genome Sequencing Center for Infectious Disease"/>
            <person name="Wu L."/>
            <person name="Ma J."/>
        </authorList>
    </citation>
    <scope>NUCLEOTIDE SEQUENCE [LARGE SCALE GENOMIC DNA]</scope>
    <source>
        <strain evidence="3">JCM 15421</strain>
    </source>
</reference>
<feature type="transmembrane region" description="Helical" evidence="1">
    <location>
        <begin position="75"/>
        <end position="93"/>
    </location>
</feature>
<dbReference type="Proteomes" id="UP001501523">
    <property type="component" value="Unassembled WGS sequence"/>
</dbReference>
<feature type="transmembrane region" description="Helical" evidence="1">
    <location>
        <begin position="36"/>
        <end position="54"/>
    </location>
</feature>